<organism evidence="3 4">
    <name type="scientific">Nonomuraea soli</name>
    <dbReference type="NCBI Taxonomy" id="1032476"/>
    <lineage>
        <taxon>Bacteria</taxon>
        <taxon>Bacillati</taxon>
        <taxon>Actinomycetota</taxon>
        <taxon>Actinomycetes</taxon>
        <taxon>Streptosporangiales</taxon>
        <taxon>Streptosporangiaceae</taxon>
        <taxon>Nonomuraea</taxon>
    </lineage>
</organism>
<dbReference type="Gene3D" id="3.30.1050.20">
    <property type="match status" value="1"/>
</dbReference>
<dbReference type="NCBIfam" id="TIGR03083">
    <property type="entry name" value="maleylpyruvate isomerase family mycothiol-dependent enzyme"/>
    <property type="match status" value="1"/>
</dbReference>
<name>A0A7W0CRJ2_9ACTN</name>
<dbReference type="EMBL" id="JACDUR010000008">
    <property type="protein sequence ID" value="MBA2895937.1"/>
    <property type="molecule type" value="Genomic_DNA"/>
</dbReference>
<dbReference type="GO" id="GO:0050077">
    <property type="term" value="F:maleylpyruvate isomerase activity"/>
    <property type="evidence" value="ECO:0007669"/>
    <property type="project" value="UniProtKB-EC"/>
</dbReference>
<dbReference type="InterPro" id="IPR024344">
    <property type="entry name" value="MDMPI_metal-binding"/>
</dbReference>
<feature type="domain" description="Mycothiol-dependent maleylpyruvate isomerase metal-binding" evidence="2">
    <location>
        <begin position="11"/>
        <end position="148"/>
    </location>
</feature>
<dbReference type="Gene3D" id="1.20.120.450">
    <property type="entry name" value="dinb family like domain"/>
    <property type="match status" value="1"/>
</dbReference>
<keyword evidence="4" id="KW-1185">Reference proteome</keyword>
<sequence length="254" mass="26722">MTLITLLSRELADATDDLQATAARLGDAEVAAPSALPGWSRGHVLTHLSRNAESIVRLLTWARTGEPTPQYPSPETREAEIEHGAGRPAAEQLADLTSTSVRLAGEIASMPASAWQGTVSGMLPPPHPGWYLLVRRIREVRYHHVDLAAGYGPRDWPEPFALRELHDCLACWPYGMSTISEIHLPSPGGGVFGGLGDGPAVAGSAADVLAWLTGRSAGEGVSVVSGKGGPPSPPPWMVTTAPADLPAAPPEEYP</sequence>
<dbReference type="SUPFAM" id="SSF55718">
    <property type="entry name" value="SCP-like"/>
    <property type="match status" value="1"/>
</dbReference>
<reference evidence="3 4" key="1">
    <citation type="submission" date="2020-07" db="EMBL/GenBank/DDBJ databases">
        <title>Genomic Encyclopedia of Type Strains, Phase IV (KMG-IV): sequencing the most valuable type-strain genomes for metagenomic binning, comparative biology and taxonomic classification.</title>
        <authorList>
            <person name="Goeker M."/>
        </authorList>
    </citation>
    <scope>NUCLEOTIDE SEQUENCE [LARGE SCALE GENOMIC DNA]</scope>
    <source>
        <strain evidence="3 4">DSM 45533</strain>
    </source>
</reference>
<feature type="region of interest" description="Disordered" evidence="1">
    <location>
        <begin position="222"/>
        <end position="254"/>
    </location>
</feature>
<evidence type="ECO:0000313" key="4">
    <source>
        <dbReference type="Proteomes" id="UP000530928"/>
    </source>
</evidence>
<dbReference type="Proteomes" id="UP000530928">
    <property type="component" value="Unassembled WGS sequence"/>
</dbReference>
<gene>
    <name evidence="3" type="ORF">HNR30_007328</name>
</gene>
<dbReference type="SUPFAM" id="SSF109854">
    <property type="entry name" value="DinB/YfiT-like putative metalloenzymes"/>
    <property type="match status" value="1"/>
</dbReference>
<comment type="caution">
    <text evidence="3">The sequence shown here is derived from an EMBL/GenBank/DDBJ whole genome shotgun (WGS) entry which is preliminary data.</text>
</comment>
<evidence type="ECO:0000313" key="3">
    <source>
        <dbReference type="EMBL" id="MBA2895937.1"/>
    </source>
</evidence>
<dbReference type="AlphaFoldDB" id="A0A7W0CRJ2"/>
<dbReference type="InterPro" id="IPR034660">
    <property type="entry name" value="DinB/YfiT-like"/>
</dbReference>
<evidence type="ECO:0000259" key="2">
    <source>
        <dbReference type="Pfam" id="PF11716"/>
    </source>
</evidence>
<accession>A0A7W0CRJ2</accession>
<dbReference type="InterPro" id="IPR036527">
    <property type="entry name" value="SCP2_sterol-bd_dom_sf"/>
</dbReference>
<dbReference type="EC" id="5.2.1.4" evidence="3"/>
<proteinExistence type="predicted"/>
<dbReference type="RefSeq" id="WP_181614692.1">
    <property type="nucleotide sequence ID" value="NZ_BAABAM010000007.1"/>
</dbReference>
<dbReference type="InterPro" id="IPR017517">
    <property type="entry name" value="Maleyloyr_isom"/>
</dbReference>
<keyword evidence="3" id="KW-0413">Isomerase</keyword>
<protein>
    <submittedName>
        <fullName evidence="3">Maleylpyruvate isomerase</fullName>
        <ecNumber evidence="3">5.2.1.4</ecNumber>
    </submittedName>
</protein>
<evidence type="ECO:0000256" key="1">
    <source>
        <dbReference type="SAM" id="MobiDB-lite"/>
    </source>
</evidence>
<dbReference type="Pfam" id="PF11716">
    <property type="entry name" value="MDMPI_N"/>
    <property type="match status" value="1"/>
</dbReference>
<keyword evidence="3" id="KW-0670">Pyruvate</keyword>
<dbReference type="GO" id="GO:0046872">
    <property type="term" value="F:metal ion binding"/>
    <property type="evidence" value="ECO:0007669"/>
    <property type="project" value="InterPro"/>
</dbReference>